<dbReference type="OrthoDB" id="9807797at2"/>
<dbReference type="Gene3D" id="2.40.100.10">
    <property type="entry name" value="Cyclophilin-like"/>
    <property type="match status" value="1"/>
</dbReference>
<dbReference type="EMBL" id="RQHV01000061">
    <property type="protein sequence ID" value="TGN08206.1"/>
    <property type="molecule type" value="Genomic_DNA"/>
</dbReference>
<sequence>MFKIFQTKLILLLALFGFCFFTIQCGEKRFKKMTYEPISYSSTKVIVKRADTVNVKLPEKPAVYAVIQTTTGDLVLELFADAAPKTVQNFIDLAQGEKDFTNEKGVKERRPFYDGLKFHRVIPDFMAQGGCPRGDGGGGPGYKFEDEINAKAIGLDKLKVKDAPQFQAQLQRVVLSEFNIQNRQQLDEKRVEVEAAYTDALELPVMEILYRIGYRFNEVVPSKKAVRHSLAMANAGPNTNGSQFFINQVDTPHLDGIHTVFGHLVSGTEVLDRIIEKGNLQTTIRKVSVVDKRQ</sequence>
<dbReference type="CDD" id="cd00317">
    <property type="entry name" value="cyclophilin"/>
    <property type="match status" value="1"/>
</dbReference>
<dbReference type="EC" id="5.2.1.8" evidence="4"/>
<comment type="catalytic activity">
    <reaction evidence="4">
        <text>[protein]-peptidylproline (omega=180) = [protein]-peptidylproline (omega=0)</text>
        <dbReference type="Rhea" id="RHEA:16237"/>
        <dbReference type="Rhea" id="RHEA-COMP:10747"/>
        <dbReference type="Rhea" id="RHEA-COMP:10748"/>
        <dbReference type="ChEBI" id="CHEBI:83833"/>
        <dbReference type="ChEBI" id="CHEBI:83834"/>
        <dbReference type="EC" id="5.2.1.8"/>
    </reaction>
</comment>
<keyword evidence="7" id="KW-1185">Reference proteome</keyword>
<evidence type="ECO:0000256" key="2">
    <source>
        <dbReference type="ARBA" id="ARBA00023110"/>
    </source>
</evidence>
<comment type="function">
    <text evidence="4">PPIases accelerate the folding of proteins. It catalyzes the cis-trans isomerization of proline imidic peptide bonds in oligopeptides.</text>
</comment>
<dbReference type="PRINTS" id="PR00153">
    <property type="entry name" value="CSAPPISMRASE"/>
</dbReference>
<dbReference type="GO" id="GO:0006457">
    <property type="term" value="P:protein folding"/>
    <property type="evidence" value="ECO:0007669"/>
    <property type="project" value="InterPro"/>
</dbReference>
<evidence type="ECO:0000256" key="3">
    <source>
        <dbReference type="ARBA" id="ARBA00023235"/>
    </source>
</evidence>
<gene>
    <name evidence="6" type="ORF">EHS11_14895</name>
</gene>
<proteinExistence type="inferred from homology"/>
<evidence type="ECO:0000256" key="1">
    <source>
        <dbReference type="ARBA" id="ARBA00007365"/>
    </source>
</evidence>
<dbReference type="PROSITE" id="PS50072">
    <property type="entry name" value="CSA_PPIASE_2"/>
    <property type="match status" value="1"/>
</dbReference>
<evidence type="ECO:0000259" key="5">
    <source>
        <dbReference type="PROSITE" id="PS50072"/>
    </source>
</evidence>
<dbReference type="InterPro" id="IPR002130">
    <property type="entry name" value="Cyclophilin-type_PPIase_dom"/>
</dbReference>
<dbReference type="InterPro" id="IPR029000">
    <property type="entry name" value="Cyclophilin-like_dom_sf"/>
</dbReference>
<accession>A0A4R9LKS2</accession>
<dbReference type="PANTHER" id="PTHR45625">
    <property type="entry name" value="PEPTIDYL-PROLYL CIS-TRANS ISOMERASE-RELATED"/>
    <property type="match status" value="1"/>
</dbReference>
<keyword evidence="3 4" id="KW-0413">Isomerase</keyword>
<dbReference type="SUPFAM" id="SSF50891">
    <property type="entry name" value="Cyclophilin-like"/>
    <property type="match status" value="1"/>
</dbReference>
<dbReference type="Pfam" id="PF00160">
    <property type="entry name" value="Pro_isomerase"/>
    <property type="match status" value="1"/>
</dbReference>
<dbReference type="Proteomes" id="UP000298264">
    <property type="component" value="Unassembled WGS sequence"/>
</dbReference>
<evidence type="ECO:0000256" key="4">
    <source>
        <dbReference type="RuleBase" id="RU363019"/>
    </source>
</evidence>
<dbReference type="InterPro" id="IPR044666">
    <property type="entry name" value="Cyclophilin_A-like"/>
</dbReference>
<dbReference type="PANTHER" id="PTHR45625:SF4">
    <property type="entry name" value="PEPTIDYLPROLYL ISOMERASE DOMAIN AND WD REPEAT-CONTAINING PROTEIN 1"/>
    <property type="match status" value="1"/>
</dbReference>
<dbReference type="GO" id="GO:0003755">
    <property type="term" value="F:peptidyl-prolyl cis-trans isomerase activity"/>
    <property type="evidence" value="ECO:0007669"/>
    <property type="project" value="UniProtKB-UniRule"/>
</dbReference>
<reference evidence="6" key="1">
    <citation type="journal article" date="2019" name="PLoS Negl. Trop. Dis.">
        <title>Revisiting the worldwide diversity of Leptospira species in the environment.</title>
        <authorList>
            <person name="Vincent A.T."/>
            <person name="Schiettekatte O."/>
            <person name="Bourhy P."/>
            <person name="Veyrier F.J."/>
            <person name="Picardeau M."/>
        </authorList>
    </citation>
    <scope>NUCLEOTIDE SEQUENCE [LARGE SCALE GENOMIC DNA]</scope>
    <source>
        <strain evidence="6">201400974</strain>
    </source>
</reference>
<dbReference type="RefSeq" id="WP_135765164.1">
    <property type="nucleotide sequence ID" value="NZ_RQHV01000061.1"/>
</dbReference>
<dbReference type="AlphaFoldDB" id="A0A4R9LKS2"/>
<dbReference type="InterPro" id="IPR020892">
    <property type="entry name" value="Cyclophilin-type_PPIase_CS"/>
</dbReference>
<feature type="domain" description="PPIase cyclophilin-type" evidence="5">
    <location>
        <begin position="72"/>
        <end position="274"/>
    </location>
</feature>
<name>A0A4R9LKS2_9LEPT</name>
<organism evidence="6 7">
    <name type="scientific">Leptospira ilyithenensis</name>
    <dbReference type="NCBI Taxonomy" id="2484901"/>
    <lineage>
        <taxon>Bacteria</taxon>
        <taxon>Pseudomonadati</taxon>
        <taxon>Spirochaetota</taxon>
        <taxon>Spirochaetia</taxon>
        <taxon>Leptospirales</taxon>
        <taxon>Leptospiraceae</taxon>
        <taxon>Leptospira</taxon>
    </lineage>
</organism>
<comment type="similarity">
    <text evidence="1 4">Belongs to the cyclophilin-type PPIase family.</text>
</comment>
<comment type="caution">
    <text evidence="6">The sequence shown here is derived from an EMBL/GenBank/DDBJ whole genome shotgun (WGS) entry which is preliminary data.</text>
</comment>
<evidence type="ECO:0000313" key="7">
    <source>
        <dbReference type="Proteomes" id="UP000298264"/>
    </source>
</evidence>
<dbReference type="PROSITE" id="PS00170">
    <property type="entry name" value="CSA_PPIASE_1"/>
    <property type="match status" value="1"/>
</dbReference>
<protein>
    <recommendedName>
        <fullName evidence="4">Peptidyl-prolyl cis-trans isomerase</fullName>
        <shortName evidence="4">PPIase</shortName>
        <ecNumber evidence="4">5.2.1.8</ecNumber>
    </recommendedName>
</protein>
<keyword evidence="2 4" id="KW-0697">Rotamase</keyword>
<evidence type="ECO:0000313" key="6">
    <source>
        <dbReference type="EMBL" id="TGN08206.1"/>
    </source>
</evidence>